<sequence length="189" mass="20862">MCCKWFWKDRNACSGKACCCWCSSHYSIGDYSKTYARSKYYDEAKPWNERCDVAIPCVSQNEIDQTDDKNFVSPGCRILVEGSNMPYTPEAVDILKQANVIIAPAMAAGAGGVVAGEIELNHECNNVMHWSPEDFESKLQEAMKQTFNRALKAANDFGYQKESPEALLHGAVISALLAIAQAMTDQGCV</sequence>
<organism evidence="2 3">
    <name type="scientific">Hibiscus syriacus</name>
    <name type="common">Rose of Sharon</name>
    <dbReference type="NCBI Taxonomy" id="106335"/>
    <lineage>
        <taxon>Eukaryota</taxon>
        <taxon>Viridiplantae</taxon>
        <taxon>Streptophyta</taxon>
        <taxon>Embryophyta</taxon>
        <taxon>Tracheophyta</taxon>
        <taxon>Spermatophyta</taxon>
        <taxon>Magnoliopsida</taxon>
        <taxon>eudicotyledons</taxon>
        <taxon>Gunneridae</taxon>
        <taxon>Pentapetalae</taxon>
        <taxon>rosids</taxon>
        <taxon>malvids</taxon>
        <taxon>Malvales</taxon>
        <taxon>Malvaceae</taxon>
        <taxon>Malvoideae</taxon>
        <taxon>Hibiscus</taxon>
    </lineage>
</organism>
<dbReference type="InterPro" id="IPR036291">
    <property type="entry name" value="NAD(P)-bd_dom_sf"/>
</dbReference>
<name>A0A6A3C8T8_HIBSY</name>
<evidence type="ECO:0000259" key="1">
    <source>
        <dbReference type="SMART" id="SM00839"/>
    </source>
</evidence>
<comment type="caution">
    <text evidence="2">The sequence shown here is derived from an EMBL/GenBank/DDBJ whole genome shotgun (WGS) entry which is preliminary data.</text>
</comment>
<dbReference type="SMART" id="SM00839">
    <property type="entry name" value="ELFV_dehydrog"/>
    <property type="match status" value="1"/>
</dbReference>
<dbReference type="Gene3D" id="3.40.50.720">
    <property type="entry name" value="NAD(P)-binding Rossmann-like Domain"/>
    <property type="match status" value="1"/>
</dbReference>
<dbReference type="PANTHER" id="PTHR43571">
    <property type="entry name" value="NADP-SPECIFIC GLUTAMATE DEHYDROGENASE 1-RELATED"/>
    <property type="match status" value="1"/>
</dbReference>
<gene>
    <name evidence="2" type="ORF">F3Y22_tig00009054pilonHSYRG00010</name>
</gene>
<proteinExistence type="predicted"/>
<dbReference type="InterPro" id="IPR006096">
    <property type="entry name" value="Glu/Leu/Phe/Val/Trp_DH_C"/>
</dbReference>
<dbReference type="Proteomes" id="UP000436088">
    <property type="component" value="Unassembled WGS sequence"/>
</dbReference>
<dbReference type="GO" id="GO:0004354">
    <property type="term" value="F:glutamate dehydrogenase (NADP+) activity"/>
    <property type="evidence" value="ECO:0007669"/>
    <property type="project" value="TreeGrafter"/>
</dbReference>
<dbReference type="Pfam" id="PF00208">
    <property type="entry name" value="ELFV_dehydrog"/>
    <property type="match status" value="1"/>
</dbReference>
<accession>A0A6A3C8T8</accession>
<protein>
    <recommendedName>
        <fullName evidence="1">Glutamate/phenylalanine/leucine/valine/L-tryptophan dehydrogenase C-terminal domain-containing protein</fullName>
    </recommendedName>
</protein>
<dbReference type="GO" id="GO:0005829">
    <property type="term" value="C:cytosol"/>
    <property type="evidence" value="ECO:0007669"/>
    <property type="project" value="TreeGrafter"/>
</dbReference>
<keyword evidence="3" id="KW-1185">Reference proteome</keyword>
<evidence type="ECO:0000313" key="3">
    <source>
        <dbReference type="Proteomes" id="UP000436088"/>
    </source>
</evidence>
<reference evidence="2" key="1">
    <citation type="submission" date="2019-09" db="EMBL/GenBank/DDBJ databases">
        <title>Draft genome information of white flower Hibiscus syriacus.</title>
        <authorList>
            <person name="Kim Y.-M."/>
        </authorList>
    </citation>
    <scope>NUCLEOTIDE SEQUENCE [LARGE SCALE GENOMIC DNA]</scope>
    <source>
        <strain evidence="2">YM2019G1</strain>
    </source>
</reference>
<dbReference type="AlphaFoldDB" id="A0A6A3C8T8"/>
<evidence type="ECO:0000313" key="2">
    <source>
        <dbReference type="EMBL" id="KAE8724977.1"/>
    </source>
</evidence>
<dbReference type="GO" id="GO:0006537">
    <property type="term" value="P:glutamate biosynthetic process"/>
    <property type="evidence" value="ECO:0007669"/>
    <property type="project" value="TreeGrafter"/>
</dbReference>
<dbReference type="SUPFAM" id="SSF51735">
    <property type="entry name" value="NAD(P)-binding Rossmann-fold domains"/>
    <property type="match status" value="1"/>
</dbReference>
<dbReference type="InterPro" id="IPR050724">
    <property type="entry name" value="Glu_Leu_Phe_Val_DH"/>
</dbReference>
<feature type="domain" description="Glutamate/phenylalanine/leucine/valine/L-tryptophan dehydrogenase C-terminal" evidence="1">
    <location>
        <begin position="15"/>
        <end position="187"/>
    </location>
</feature>
<dbReference type="PANTHER" id="PTHR43571:SF1">
    <property type="entry name" value="NADP-SPECIFIC GLUTAMATE DEHYDROGENASE 1-RELATED"/>
    <property type="match status" value="1"/>
</dbReference>
<dbReference type="EMBL" id="VEPZ02000435">
    <property type="protein sequence ID" value="KAE8724977.1"/>
    <property type="molecule type" value="Genomic_DNA"/>
</dbReference>